<reference evidence="3" key="1">
    <citation type="submission" date="2022-11" db="UniProtKB">
        <authorList>
            <consortium name="WormBaseParasite"/>
        </authorList>
    </citation>
    <scope>IDENTIFICATION</scope>
</reference>
<accession>A0A915K448</accession>
<name>A0A915K448_ROMCU</name>
<feature type="region of interest" description="Disordered" evidence="1">
    <location>
        <begin position="44"/>
        <end position="70"/>
    </location>
</feature>
<dbReference type="Proteomes" id="UP000887565">
    <property type="component" value="Unplaced"/>
</dbReference>
<keyword evidence="2" id="KW-1185">Reference proteome</keyword>
<organism evidence="2 3">
    <name type="scientific">Romanomermis culicivorax</name>
    <name type="common">Nematode worm</name>
    <dbReference type="NCBI Taxonomy" id="13658"/>
    <lineage>
        <taxon>Eukaryota</taxon>
        <taxon>Metazoa</taxon>
        <taxon>Ecdysozoa</taxon>
        <taxon>Nematoda</taxon>
        <taxon>Enoplea</taxon>
        <taxon>Dorylaimia</taxon>
        <taxon>Mermithida</taxon>
        <taxon>Mermithoidea</taxon>
        <taxon>Mermithidae</taxon>
        <taxon>Romanomermis</taxon>
    </lineage>
</organism>
<dbReference type="WBParaSite" id="nRc.2.0.1.t32982-RA">
    <property type="protein sequence ID" value="nRc.2.0.1.t32982-RA"/>
    <property type="gene ID" value="nRc.2.0.1.g32982"/>
</dbReference>
<evidence type="ECO:0000313" key="2">
    <source>
        <dbReference type="Proteomes" id="UP000887565"/>
    </source>
</evidence>
<proteinExistence type="predicted"/>
<evidence type="ECO:0000313" key="3">
    <source>
        <dbReference type="WBParaSite" id="nRc.2.0.1.t32982-RA"/>
    </source>
</evidence>
<protein>
    <submittedName>
        <fullName evidence="3">Uncharacterized protein</fullName>
    </submittedName>
</protein>
<evidence type="ECO:0000256" key="1">
    <source>
        <dbReference type="SAM" id="MobiDB-lite"/>
    </source>
</evidence>
<dbReference type="AlphaFoldDB" id="A0A915K448"/>
<feature type="compositionally biased region" description="Polar residues" evidence="1">
    <location>
        <begin position="61"/>
        <end position="70"/>
    </location>
</feature>
<sequence length="70" mass="7978">MHAILSKELDSSTNLEYRANAFLEQACRRFDQLRDTQAVLALQKPGFGRNSDPDQDWPIQCFSSRMTNSG</sequence>